<feature type="region of interest" description="Disordered" evidence="1">
    <location>
        <begin position="142"/>
        <end position="171"/>
    </location>
</feature>
<feature type="compositionally biased region" description="Polar residues" evidence="1">
    <location>
        <begin position="1"/>
        <end position="12"/>
    </location>
</feature>
<organism evidence="2 3">
    <name type="scientific">Lentinula raphanica</name>
    <dbReference type="NCBI Taxonomy" id="153919"/>
    <lineage>
        <taxon>Eukaryota</taxon>
        <taxon>Fungi</taxon>
        <taxon>Dikarya</taxon>
        <taxon>Basidiomycota</taxon>
        <taxon>Agaricomycotina</taxon>
        <taxon>Agaricomycetes</taxon>
        <taxon>Agaricomycetidae</taxon>
        <taxon>Agaricales</taxon>
        <taxon>Marasmiineae</taxon>
        <taxon>Omphalotaceae</taxon>
        <taxon>Lentinula</taxon>
    </lineage>
</organism>
<accession>A0AA38PHP5</accession>
<feature type="region of interest" description="Disordered" evidence="1">
    <location>
        <begin position="186"/>
        <end position="224"/>
    </location>
</feature>
<comment type="caution">
    <text evidence="2">The sequence shown here is derived from an EMBL/GenBank/DDBJ whole genome shotgun (WGS) entry which is preliminary data.</text>
</comment>
<feature type="region of interest" description="Disordered" evidence="1">
    <location>
        <begin position="1"/>
        <end position="20"/>
    </location>
</feature>
<evidence type="ECO:0000256" key="1">
    <source>
        <dbReference type="SAM" id="MobiDB-lite"/>
    </source>
</evidence>
<name>A0AA38PHP5_9AGAR</name>
<dbReference type="Proteomes" id="UP001163846">
    <property type="component" value="Unassembled WGS sequence"/>
</dbReference>
<sequence>MPSTAPTYNENPTFAGPLPRGFSGTEYGKALVGLRLTFDQKNDTEYLKDLGKCLNPRTPGKVHHYSVLTGGQGATRDEMGRITRHYCGTKECRNPDRIWGPPGKFQHISVPAEDRLELAEQYVFWLESMGKTTQAENIQNHFLEGRDTRRQVNSSPVRPRTPHDLREVQSSPIPIRPRVPWLEPFPITSGKRKADSEHLTTGSKVPRLSKADGKRPRRVSISSDSESEVEIVSVSFRNAPSIPNHTTTSAGPSGVHQPSGSRIRTEKSRIFTSVDLIQACKQLEQRAMEVIVEENLKAALESLKETLDVFV</sequence>
<keyword evidence="3" id="KW-1185">Reference proteome</keyword>
<evidence type="ECO:0000313" key="3">
    <source>
        <dbReference type="Proteomes" id="UP001163846"/>
    </source>
</evidence>
<dbReference type="AlphaFoldDB" id="A0AA38PHP5"/>
<protein>
    <submittedName>
        <fullName evidence="2">Uncharacterized protein</fullName>
    </submittedName>
</protein>
<feature type="region of interest" description="Disordered" evidence="1">
    <location>
        <begin position="240"/>
        <end position="264"/>
    </location>
</feature>
<reference evidence="2" key="1">
    <citation type="submission" date="2022-08" db="EMBL/GenBank/DDBJ databases">
        <authorList>
            <consortium name="DOE Joint Genome Institute"/>
            <person name="Min B."/>
            <person name="Riley R."/>
            <person name="Sierra-Patev S."/>
            <person name="Naranjo-Ortiz M."/>
            <person name="Looney B."/>
            <person name="Konkel Z."/>
            <person name="Slot J.C."/>
            <person name="Sakamoto Y."/>
            <person name="Steenwyk J.L."/>
            <person name="Rokas A."/>
            <person name="Carro J."/>
            <person name="Camarero S."/>
            <person name="Ferreira P."/>
            <person name="Molpeceres G."/>
            <person name="Ruiz-Duenas F.J."/>
            <person name="Serrano A."/>
            <person name="Henrissat B."/>
            <person name="Drula E."/>
            <person name="Hughes K.W."/>
            <person name="Mata J.L."/>
            <person name="Ishikawa N.K."/>
            <person name="Vargas-Isla R."/>
            <person name="Ushijima S."/>
            <person name="Smith C.A."/>
            <person name="Ahrendt S."/>
            <person name="Andreopoulos W."/>
            <person name="He G."/>
            <person name="Labutti K."/>
            <person name="Lipzen A."/>
            <person name="Ng V."/>
            <person name="Sandor L."/>
            <person name="Barry K."/>
            <person name="Martinez A.T."/>
            <person name="Xiao Y."/>
            <person name="Gibbons J.G."/>
            <person name="Terashima K."/>
            <person name="Hibbett D.S."/>
            <person name="Grigoriev I.V."/>
        </authorList>
    </citation>
    <scope>NUCLEOTIDE SEQUENCE</scope>
    <source>
        <strain evidence="2">TFB9207</strain>
    </source>
</reference>
<proteinExistence type="predicted"/>
<evidence type="ECO:0000313" key="2">
    <source>
        <dbReference type="EMBL" id="KAJ3843143.1"/>
    </source>
</evidence>
<gene>
    <name evidence="2" type="ORF">F5878DRAFT_638309</name>
</gene>
<feature type="compositionally biased region" description="Polar residues" evidence="1">
    <location>
        <begin position="240"/>
        <end position="262"/>
    </location>
</feature>
<dbReference type="EMBL" id="MU805984">
    <property type="protein sequence ID" value="KAJ3843143.1"/>
    <property type="molecule type" value="Genomic_DNA"/>
</dbReference>